<dbReference type="InterPro" id="IPR000980">
    <property type="entry name" value="SH2"/>
</dbReference>
<dbReference type="Gene3D" id="3.30.505.10">
    <property type="entry name" value="SH2 domain"/>
    <property type="match status" value="1"/>
</dbReference>
<organism evidence="4 5">
    <name type="scientific">Teladorsagia circumcincta</name>
    <name type="common">Brown stomach worm</name>
    <name type="synonym">Ostertagia circumcincta</name>
    <dbReference type="NCBI Taxonomy" id="45464"/>
    <lineage>
        <taxon>Eukaryota</taxon>
        <taxon>Metazoa</taxon>
        <taxon>Ecdysozoa</taxon>
        <taxon>Nematoda</taxon>
        <taxon>Chromadorea</taxon>
        <taxon>Rhabditida</taxon>
        <taxon>Rhabditina</taxon>
        <taxon>Rhabditomorpha</taxon>
        <taxon>Strongyloidea</taxon>
        <taxon>Trichostrongylidae</taxon>
        <taxon>Teladorsagia</taxon>
    </lineage>
</organism>
<dbReference type="SMART" id="SM00252">
    <property type="entry name" value="SH2"/>
    <property type="match status" value="1"/>
</dbReference>
<dbReference type="PRINTS" id="PR00401">
    <property type="entry name" value="SH2DOMAIN"/>
</dbReference>
<keyword evidence="5" id="KW-1185">Reference proteome</keyword>
<proteinExistence type="predicted"/>
<dbReference type="Proteomes" id="UP000230423">
    <property type="component" value="Unassembled WGS sequence"/>
</dbReference>
<feature type="compositionally biased region" description="Basic and acidic residues" evidence="2">
    <location>
        <begin position="1"/>
        <end position="22"/>
    </location>
</feature>
<dbReference type="InterPro" id="IPR036860">
    <property type="entry name" value="SH2_dom_sf"/>
</dbReference>
<evidence type="ECO:0000259" key="3">
    <source>
        <dbReference type="PROSITE" id="PS50001"/>
    </source>
</evidence>
<evidence type="ECO:0000256" key="1">
    <source>
        <dbReference type="PROSITE-ProRule" id="PRU00191"/>
    </source>
</evidence>
<dbReference type="OrthoDB" id="5870320at2759"/>
<dbReference type="InterPro" id="IPR035849">
    <property type="entry name" value="Fes/Fps/Fer_SH2"/>
</dbReference>
<dbReference type="AlphaFoldDB" id="A0A2G9V0H7"/>
<accession>A0A2G9V0H7</accession>
<keyword evidence="1" id="KW-0727">SH2 domain</keyword>
<evidence type="ECO:0000256" key="2">
    <source>
        <dbReference type="SAM" id="MobiDB-lite"/>
    </source>
</evidence>
<evidence type="ECO:0000313" key="5">
    <source>
        <dbReference type="Proteomes" id="UP000230423"/>
    </source>
</evidence>
<name>A0A2G9V0H7_TELCI</name>
<feature type="region of interest" description="Disordered" evidence="2">
    <location>
        <begin position="1"/>
        <end position="58"/>
    </location>
</feature>
<feature type="domain" description="SH2" evidence="3">
    <location>
        <begin position="88"/>
        <end position="201"/>
    </location>
</feature>
<dbReference type="PROSITE" id="PS50001">
    <property type="entry name" value="SH2"/>
    <property type="match status" value="1"/>
</dbReference>
<reference evidence="4 5" key="1">
    <citation type="submission" date="2015-09" db="EMBL/GenBank/DDBJ databases">
        <title>Draft genome of the parasitic nematode Teladorsagia circumcincta isolate WARC Sus (inbred).</title>
        <authorList>
            <person name="Mitreva M."/>
        </authorList>
    </citation>
    <scope>NUCLEOTIDE SEQUENCE [LARGE SCALE GENOMIC DNA]</scope>
    <source>
        <strain evidence="4 5">S</strain>
    </source>
</reference>
<dbReference type="SUPFAM" id="SSF55550">
    <property type="entry name" value="SH2 domain"/>
    <property type="match status" value="1"/>
</dbReference>
<dbReference type="CDD" id="cd10361">
    <property type="entry name" value="SH2_Fps_family"/>
    <property type="match status" value="1"/>
</dbReference>
<evidence type="ECO:0000313" key="4">
    <source>
        <dbReference type="EMBL" id="PIO75991.1"/>
    </source>
</evidence>
<sequence>MAESNENRQKDDKRTGKNETHKCQIAWASQAVMPEGNDPLDNSTIGEGHLAEPPPTTTSIRSVHSAGDLFVSFYMTHPADLWLQSAEFYHGYLPREDIPPLLLKSGDFLVRLSEANVKGTSKKKRMKTSSRVISVLVDPQNKNELIPLEKRATLIKNIVIMHKSKKFWIDPAIQFETLASLFEHYQTKSLLVEKDQQPPPMAFGLLIVASVSAS</sequence>
<dbReference type="EMBL" id="KZ345088">
    <property type="protein sequence ID" value="PIO75991.1"/>
    <property type="molecule type" value="Genomic_DNA"/>
</dbReference>
<protein>
    <submittedName>
        <fullName evidence="4">SH2 domain protein</fullName>
    </submittedName>
</protein>
<gene>
    <name evidence="4" type="ORF">TELCIR_01942</name>
</gene>